<dbReference type="InterPro" id="IPR002606">
    <property type="entry name" value="Riboflavin_kinase_bac"/>
</dbReference>
<proteinExistence type="inferred from homology"/>
<comment type="catalytic activity">
    <reaction evidence="13 14">
        <text>FMN + ATP + H(+) = FAD + diphosphate</text>
        <dbReference type="Rhea" id="RHEA:17237"/>
        <dbReference type="ChEBI" id="CHEBI:15378"/>
        <dbReference type="ChEBI" id="CHEBI:30616"/>
        <dbReference type="ChEBI" id="CHEBI:33019"/>
        <dbReference type="ChEBI" id="CHEBI:57692"/>
        <dbReference type="ChEBI" id="CHEBI:58210"/>
        <dbReference type="EC" id="2.7.7.2"/>
    </reaction>
</comment>
<dbReference type="EMBL" id="BORB01000015">
    <property type="protein sequence ID" value="GIN57784.1"/>
    <property type="molecule type" value="Genomic_DNA"/>
</dbReference>
<dbReference type="Pfam" id="PF06574">
    <property type="entry name" value="FAD_syn"/>
    <property type="match status" value="1"/>
</dbReference>
<dbReference type="Gene3D" id="2.40.30.30">
    <property type="entry name" value="Riboflavin kinase-like"/>
    <property type="match status" value="1"/>
</dbReference>
<evidence type="ECO:0000256" key="5">
    <source>
        <dbReference type="ARBA" id="ARBA00022679"/>
    </source>
</evidence>
<dbReference type="PIRSF" id="PIRSF004491">
    <property type="entry name" value="FAD_Synth"/>
    <property type="match status" value="1"/>
</dbReference>
<comment type="similarity">
    <text evidence="14">Belongs to the ribF family.</text>
</comment>
<dbReference type="InterPro" id="IPR023465">
    <property type="entry name" value="Riboflavin_kinase_dom_sf"/>
</dbReference>
<keyword evidence="9 14" id="KW-0274">FAD</keyword>
<dbReference type="NCBIfam" id="TIGR00083">
    <property type="entry name" value="ribF"/>
    <property type="match status" value="1"/>
</dbReference>
<keyword evidence="4 14" id="KW-0288">FMN</keyword>
<comment type="catalytic activity">
    <reaction evidence="12 14">
        <text>riboflavin + ATP = FMN + ADP + H(+)</text>
        <dbReference type="Rhea" id="RHEA:14357"/>
        <dbReference type="ChEBI" id="CHEBI:15378"/>
        <dbReference type="ChEBI" id="CHEBI:30616"/>
        <dbReference type="ChEBI" id="CHEBI:57986"/>
        <dbReference type="ChEBI" id="CHEBI:58210"/>
        <dbReference type="ChEBI" id="CHEBI:456216"/>
        <dbReference type="EC" id="2.7.1.26"/>
    </reaction>
</comment>
<dbReference type="SUPFAM" id="SSF82114">
    <property type="entry name" value="Riboflavin kinase-like"/>
    <property type="match status" value="1"/>
</dbReference>
<dbReference type="NCBIfam" id="NF004162">
    <property type="entry name" value="PRK05627.1-5"/>
    <property type="match status" value="1"/>
</dbReference>
<evidence type="ECO:0000256" key="10">
    <source>
        <dbReference type="ARBA" id="ARBA00022840"/>
    </source>
</evidence>
<evidence type="ECO:0000256" key="3">
    <source>
        <dbReference type="ARBA" id="ARBA00022630"/>
    </source>
</evidence>
<evidence type="ECO:0000256" key="6">
    <source>
        <dbReference type="ARBA" id="ARBA00022695"/>
    </source>
</evidence>
<protein>
    <recommendedName>
        <fullName evidence="14">Riboflavin biosynthesis protein</fullName>
    </recommendedName>
    <domain>
        <recommendedName>
            <fullName evidence="14">Riboflavin kinase</fullName>
            <ecNumber evidence="14">2.7.1.26</ecNumber>
        </recommendedName>
        <alternativeName>
            <fullName evidence="14">Flavokinase</fullName>
        </alternativeName>
    </domain>
    <domain>
        <recommendedName>
            <fullName evidence="14">FMN adenylyltransferase</fullName>
            <ecNumber evidence="14">2.7.7.2</ecNumber>
        </recommendedName>
        <alternativeName>
            <fullName evidence="14">FAD pyrophosphorylase</fullName>
        </alternativeName>
        <alternativeName>
            <fullName evidence="14">FAD synthase</fullName>
        </alternativeName>
    </domain>
</protein>
<evidence type="ECO:0000256" key="14">
    <source>
        <dbReference type="PIRNR" id="PIRNR004491"/>
    </source>
</evidence>
<gene>
    <name evidence="16" type="ORF">J8TS2_21030</name>
</gene>
<dbReference type="EC" id="2.7.7.2" evidence="14"/>
<accession>A0ABQ4KIK8</accession>
<comment type="pathway">
    <text evidence="1 14">Cofactor biosynthesis; FAD biosynthesis; FAD from FMN: step 1/1.</text>
</comment>
<comment type="caution">
    <text evidence="16">The sequence shown here is derived from an EMBL/GenBank/DDBJ whole genome shotgun (WGS) entry which is preliminary data.</text>
</comment>
<evidence type="ECO:0000256" key="7">
    <source>
        <dbReference type="ARBA" id="ARBA00022741"/>
    </source>
</evidence>
<keyword evidence="7 14" id="KW-0547">Nucleotide-binding</keyword>
<dbReference type="EC" id="2.7.1.26" evidence="14"/>
<dbReference type="PANTHER" id="PTHR22749:SF6">
    <property type="entry name" value="RIBOFLAVIN KINASE"/>
    <property type="match status" value="1"/>
</dbReference>
<evidence type="ECO:0000256" key="4">
    <source>
        <dbReference type="ARBA" id="ARBA00022643"/>
    </source>
</evidence>
<dbReference type="InterPro" id="IPR023468">
    <property type="entry name" value="Riboflavin_kinase"/>
</dbReference>
<keyword evidence="5 14" id="KW-0808">Transferase</keyword>
<dbReference type="PANTHER" id="PTHR22749">
    <property type="entry name" value="RIBOFLAVIN KINASE/FMN ADENYLYLTRANSFERASE"/>
    <property type="match status" value="1"/>
</dbReference>
<dbReference type="InterPro" id="IPR004821">
    <property type="entry name" value="Cyt_trans-like"/>
</dbReference>
<dbReference type="NCBIfam" id="NF004160">
    <property type="entry name" value="PRK05627.1-3"/>
    <property type="match status" value="1"/>
</dbReference>
<sequence>MKVIRLDYPHSYTSSDFPPLVMALGFFDGVHLGHQKVINQAKEMASLHNQKSAVMTFDPHPSVVLGKSQERVQYITPVEDKIKLIEDLNVEYLFIVHFTKEFSQLLPEEFVKNYLVHLHVKHAVAGFDFTYGKFGKGNMTTLPIHSEGFFDVTVVPKLEKNNQKISSTSIRQSIQTGEIVKANQLLGRYFTTKGTVIHGKKRGRTIGYPTANISTDRDYFLPQIGIYIVKVFVNNIWKQGVCSVGYNPTFHNPEGKQLSLEVYLLDFEQEIYGELVTIEWHKRIRDEKKFNGIEQLKAEIQNDVEKTKEYFSSLNEET</sequence>
<keyword evidence="3 14" id="KW-0285">Flavoprotein</keyword>
<evidence type="ECO:0000313" key="17">
    <source>
        <dbReference type="Proteomes" id="UP000679950"/>
    </source>
</evidence>
<keyword evidence="8 14" id="KW-0418">Kinase</keyword>
<evidence type="ECO:0000259" key="15">
    <source>
        <dbReference type="SMART" id="SM00904"/>
    </source>
</evidence>
<dbReference type="SMART" id="SM00904">
    <property type="entry name" value="Flavokinase"/>
    <property type="match status" value="1"/>
</dbReference>
<dbReference type="RefSeq" id="WP_212966280.1">
    <property type="nucleotide sequence ID" value="NZ_BORB01000015.1"/>
</dbReference>
<dbReference type="InterPro" id="IPR015865">
    <property type="entry name" value="Riboflavin_kinase_bac/euk"/>
</dbReference>
<keyword evidence="10 14" id="KW-0067">ATP-binding</keyword>
<dbReference type="NCBIfam" id="TIGR00125">
    <property type="entry name" value="cyt_tran_rel"/>
    <property type="match status" value="1"/>
</dbReference>
<dbReference type="Pfam" id="PF01687">
    <property type="entry name" value="Flavokinase"/>
    <property type="match status" value="1"/>
</dbReference>
<evidence type="ECO:0000256" key="8">
    <source>
        <dbReference type="ARBA" id="ARBA00022777"/>
    </source>
</evidence>
<dbReference type="SUPFAM" id="SSF52374">
    <property type="entry name" value="Nucleotidylyl transferase"/>
    <property type="match status" value="1"/>
</dbReference>
<evidence type="ECO:0000256" key="11">
    <source>
        <dbReference type="ARBA" id="ARBA00023268"/>
    </source>
</evidence>
<dbReference type="Proteomes" id="UP000679950">
    <property type="component" value="Unassembled WGS sequence"/>
</dbReference>
<dbReference type="Gene3D" id="3.40.50.620">
    <property type="entry name" value="HUPs"/>
    <property type="match status" value="1"/>
</dbReference>
<comment type="pathway">
    <text evidence="2 14">Cofactor biosynthesis; FMN biosynthesis; FMN from riboflavin (ATP route): step 1/1.</text>
</comment>
<dbReference type="CDD" id="cd02064">
    <property type="entry name" value="FAD_synthetase_N"/>
    <property type="match status" value="1"/>
</dbReference>
<keyword evidence="11" id="KW-0511">Multifunctional enzyme</keyword>
<name>A0ABQ4KIK8_9BACI</name>
<reference evidence="16 17" key="1">
    <citation type="submission" date="2021-03" db="EMBL/GenBank/DDBJ databases">
        <title>Antimicrobial resistance genes in bacteria isolated from Japanese honey, and their potential for conferring macrolide and lincosamide resistance in the American foulbrood pathogen Paenibacillus larvae.</title>
        <authorList>
            <person name="Okamoto M."/>
            <person name="Kumagai M."/>
            <person name="Kanamori H."/>
            <person name="Takamatsu D."/>
        </authorList>
    </citation>
    <scope>NUCLEOTIDE SEQUENCE [LARGE SCALE GENOMIC DNA]</scope>
    <source>
        <strain evidence="16 17">J8TS2</strain>
    </source>
</reference>
<evidence type="ECO:0000256" key="12">
    <source>
        <dbReference type="ARBA" id="ARBA00047880"/>
    </source>
</evidence>
<evidence type="ECO:0000256" key="13">
    <source>
        <dbReference type="ARBA" id="ARBA00049494"/>
    </source>
</evidence>
<keyword evidence="17" id="KW-1185">Reference proteome</keyword>
<evidence type="ECO:0000256" key="1">
    <source>
        <dbReference type="ARBA" id="ARBA00004726"/>
    </source>
</evidence>
<dbReference type="InterPro" id="IPR015864">
    <property type="entry name" value="FAD_synthase"/>
</dbReference>
<evidence type="ECO:0000313" key="16">
    <source>
        <dbReference type="EMBL" id="GIN57784.1"/>
    </source>
</evidence>
<keyword evidence="6 14" id="KW-0548">Nucleotidyltransferase</keyword>
<evidence type="ECO:0000256" key="2">
    <source>
        <dbReference type="ARBA" id="ARBA00005201"/>
    </source>
</evidence>
<feature type="domain" description="Riboflavin kinase" evidence="15">
    <location>
        <begin position="185"/>
        <end position="312"/>
    </location>
</feature>
<evidence type="ECO:0000256" key="9">
    <source>
        <dbReference type="ARBA" id="ARBA00022827"/>
    </source>
</evidence>
<organism evidence="16 17">
    <name type="scientific">Lederbergia ruris</name>
    <dbReference type="NCBI Taxonomy" id="217495"/>
    <lineage>
        <taxon>Bacteria</taxon>
        <taxon>Bacillati</taxon>
        <taxon>Bacillota</taxon>
        <taxon>Bacilli</taxon>
        <taxon>Bacillales</taxon>
        <taxon>Bacillaceae</taxon>
        <taxon>Lederbergia</taxon>
    </lineage>
</organism>
<dbReference type="InterPro" id="IPR014729">
    <property type="entry name" value="Rossmann-like_a/b/a_fold"/>
</dbReference>